<keyword evidence="3 5" id="KW-0238">DNA-binding</keyword>
<dbReference type="PANTHER" id="PTHR30055:SF240">
    <property type="entry name" value="HTH-TYPE TRANSCRIPTIONAL REGULATOR ACRR"/>
    <property type="match status" value="1"/>
</dbReference>
<keyword evidence="9" id="KW-1185">Reference proteome</keyword>
<dbReference type="InterPro" id="IPR036271">
    <property type="entry name" value="Tet_transcr_reg_TetR-rel_C_sf"/>
</dbReference>
<dbReference type="EMBL" id="CP049989">
    <property type="protein sequence ID" value="QIM52405.1"/>
    <property type="molecule type" value="Genomic_DNA"/>
</dbReference>
<dbReference type="GO" id="GO:0000976">
    <property type="term" value="F:transcription cis-regulatory region binding"/>
    <property type="evidence" value="ECO:0007669"/>
    <property type="project" value="TreeGrafter"/>
</dbReference>
<evidence type="ECO:0000256" key="3">
    <source>
        <dbReference type="ARBA" id="ARBA00023125"/>
    </source>
</evidence>
<feature type="compositionally biased region" description="Basic residues" evidence="6">
    <location>
        <begin position="210"/>
        <end position="224"/>
    </location>
</feature>
<dbReference type="AlphaFoldDB" id="A0A6G8IH82"/>
<evidence type="ECO:0000313" key="9">
    <source>
        <dbReference type="Proteomes" id="UP000503162"/>
    </source>
</evidence>
<dbReference type="InterPro" id="IPR009057">
    <property type="entry name" value="Homeodomain-like_sf"/>
</dbReference>
<evidence type="ECO:0000256" key="1">
    <source>
        <dbReference type="ARBA" id="ARBA00022491"/>
    </source>
</evidence>
<evidence type="ECO:0000313" key="8">
    <source>
        <dbReference type="EMBL" id="QIM52405.1"/>
    </source>
</evidence>
<dbReference type="KEGG" id="hcz:G9Q37_09745"/>
<gene>
    <name evidence="8" type="ORF">G9Q37_09745</name>
</gene>
<protein>
    <submittedName>
        <fullName evidence="8">TetR family transcriptional regulator</fullName>
    </submittedName>
</protein>
<feature type="compositionally biased region" description="Low complexity" evidence="6">
    <location>
        <begin position="226"/>
        <end position="240"/>
    </location>
</feature>
<dbReference type="PANTHER" id="PTHR30055">
    <property type="entry name" value="HTH-TYPE TRANSCRIPTIONAL REGULATOR RUTR"/>
    <property type="match status" value="1"/>
</dbReference>
<name>A0A6G8IH82_9BURK</name>
<keyword evidence="2" id="KW-0805">Transcription regulation</keyword>
<dbReference type="InterPro" id="IPR023772">
    <property type="entry name" value="DNA-bd_HTH_TetR-type_CS"/>
</dbReference>
<evidence type="ECO:0000256" key="4">
    <source>
        <dbReference type="ARBA" id="ARBA00023163"/>
    </source>
</evidence>
<feature type="DNA-binding region" description="H-T-H motif" evidence="5">
    <location>
        <begin position="33"/>
        <end position="52"/>
    </location>
</feature>
<keyword evidence="1" id="KW-0678">Repressor</keyword>
<dbReference type="Gene3D" id="1.10.357.10">
    <property type="entry name" value="Tetracycline Repressor, domain 2"/>
    <property type="match status" value="1"/>
</dbReference>
<proteinExistence type="predicted"/>
<keyword evidence="4" id="KW-0804">Transcription</keyword>
<dbReference type="Proteomes" id="UP000503162">
    <property type="component" value="Chromosome"/>
</dbReference>
<dbReference type="PROSITE" id="PS50977">
    <property type="entry name" value="HTH_TETR_2"/>
    <property type="match status" value="1"/>
</dbReference>
<dbReference type="PROSITE" id="PS01081">
    <property type="entry name" value="HTH_TETR_1"/>
    <property type="match status" value="1"/>
</dbReference>
<dbReference type="InterPro" id="IPR013572">
    <property type="entry name" value="Tscrpt_reg_MAATS_C"/>
</dbReference>
<evidence type="ECO:0000256" key="6">
    <source>
        <dbReference type="SAM" id="MobiDB-lite"/>
    </source>
</evidence>
<feature type="region of interest" description="Disordered" evidence="6">
    <location>
        <begin position="210"/>
        <end position="240"/>
    </location>
</feature>
<dbReference type="SUPFAM" id="SSF48498">
    <property type="entry name" value="Tetracyclin repressor-like, C-terminal domain"/>
    <property type="match status" value="1"/>
</dbReference>
<evidence type="ECO:0000256" key="5">
    <source>
        <dbReference type="PROSITE-ProRule" id="PRU00335"/>
    </source>
</evidence>
<dbReference type="Pfam" id="PF00440">
    <property type="entry name" value="TetR_N"/>
    <property type="match status" value="1"/>
</dbReference>
<reference evidence="8 9" key="1">
    <citation type="submission" date="2020-03" db="EMBL/GenBank/DDBJ databases">
        <title>Hydrogenophaga sp. nov. isolated from cyanobacterial mat.</title>
        <authorList>
            <person name="Thorat V."/>
            <person name="Kirdat K."/>
            <person name="Tiwarekar B."/>
            <person name="Costa E.D."/>
            <person name="Yadav A."/>
        </authorList>
    </citation>
    <scope>NUCLEOTIDE SEQUENCE [LARGE SCALE GENOMIC DNA]</scope>
    <source>
        <strain evidence="8 9">BA0156</strain>
    </source>
</reference>
<dbReference type="RefSeq" id="WP_166227007.1">
    <property type="nucleotide sequence ID" value="NZ_CP049989.1"/>
</dbReference>
<dbReference type="GO" id="GO:0003700">
    <property type="term" value="F:DNA-binding transcription factor activity"/>
    <property type="evidence" value="ECO:0007669"/>
    <property type="project" value="TreeGrafter"/>
</dbReference>
<organism evidence="8 9">
    <name type="scientific">Hydrogenophaga crocea</name>
    <dbReference type="NCBI Taxonomy" id="2716225"/>
    <lineage>
        <taxon>Bacteria</taxon>
        <taxon>Pseudomonadati</taxon>
        <taxon>Pseudomonadota</taxon>
        <taxon>Betaproteobacteria</taxon>
        <taxon>Burkholderiales</taxon>
        <taxon>Comamonadaceae</taxon>
        <taxon>Hydrogenophaga</taxon>
    </lineage>
</organism>
<dbReference type="InterPro" id="IPR001647">
    <property type="entry name" value="HTH_TetR"/>
</dbReference>
<evidence type="ECO:0000259" key="7">
    <source>
        <dbReference type="PROSITE" id="PS50977"/>
    </source>
</evidence>
<feature type="domain" description="HTH tetR-type" evidence="7">
    <location>
        <begin position="10"/>
        <end position="70"/>
    </location>
</feature>
<dbReference type="SUPFAM" id="SSF46689">
    <property type="entry name" value="Homeodomain-like"/>
    <property type="match status" value="1"/>
</dbReference>
<evidence type="ECO:0000256" key="2">
    <source>
        <dbReference type="ARBA" id="ARBA00023015"/>
    </source>
</evidence>
<accession>A0A6G8IH82</accession>
<dbReference type="InterPro" id="IPR050109">
    <property type="entry name" value="HTH-type_TetR-like_transc_reg"/>
</dbReference>
<dbReference type="PRINTS" id="PR00455">
    <property type="entry name" value="HTHTETR"/>
</dbReference>
<dbReference type="Pfam" id="PF08361">
    <property type="entry name" value="TetR_C_2"/>
    <property type="match status" value="1"/>
</dbReference>
<sequence length="240" mass="26425">MVRRTKTEALETRSRLLDAAERLFQAKGVSSTTLADIATAAGATRGAVYHHFRDKADLFNAMMERVTMPMESSLAEVGRTAAAQADPLQSLRDSMTHALRQTATDERTRRVFEVATHKVEYTDEMQAVRERHLRVRNACVAEMRTTLQAAARREGVELPIPVAAAALGLHNLIDGLIQNWMLDPQAFDLVQRGRQTFDTFLAGLGFGPQKRVRSGRAAGARRRQATGEAEPTAAPTAQNT</sequence>